<keyword evidence="2" id="KW-1185">Reference proteome</keyword>
<comment type="caution">
    <text evidence="1">The sequence shown here is derived from an EMBL/GenBank/DDBJ whole genome shotgun (WGS) entry which is preliminary data.</text>
</comment>
<evidence type="ECO:0000313" key="1">
    <source>
        <dbReference type="EMBL" id="CAH3876943.1"/>
    </source>
</evidence>
<gene>
    <name evidence="1" type="ORF">PIBRA_LOCUS623</name>
</gene>
<evidence type="ECO:0000313" key="2">
    <source>
        <dbReference type="Proteomes" id="UP001152562"/>
    </source>
</evidence>
<reference evidence="1" key="1">
    <citation type="submission" date="2022-05" db="EMBL/GenBank/DDBJ databases">
        <authorList>
            <person name="Okamura Y."/>
        </authorList>
    </citation>
    <scope>NUCLEOTIDE SEQUENCE</scope>
</reference>
<protein>
    <submittedName>
        <fullName evidence="1">Uncharacterized protein</fullName>
    </submittedName>
</protein>
<organism evidence="1 2">
    <name type="scientific">Pieris brassicae</name>
    <name type="common">White butterfly</name>
    <name type="synonym">Large white butterfly</name>
    <dbReference type="NCBI Taxonomy" id="7116"/>
    <lineage>
        <taxon>Eukaryota</taxon>
        <taxon>Metazoa</taxon>
        <taxon>Ecdysozoa</taxon>
        <taxon>Arthropoda</taxon>
        <taxon>Hexapoda</taxon>
        <taxon>Insecta</taxon>
        <taxon>Pterygota</taxon>
        <taxon>Neoptera</taxon>
        <taxon>Endopterygota</taxon>
        <taxon>Lepidoptera</taxon>
        <taxon>Glossata</taxon>
        <taxon>Ditrysia</taxon>
        <taxon>Papilionoidea</taxon>
        <taxon>Pieridae</taxon>
        <taxon>Pierinae</taxon>
        <taxon>Pieris</taxon>
    </lineage>
</organism>
<sequence>MSHVWYVLLLDCIYENVYVRSIDIDLCSFEGFASMLELLSKFDLRQKGTEINSEKPRGHVNENLKENSTCELLAASSGACVVDYVLVCVCLCSIKDCFGPRSSSKVGKLAHISFSHYMGDMDMQDYKLCGVTD</sequence>
<dbReference type="Proteomes" id="UP001152562">
    <property type="component" value="Unassembled WGS sequence"/>
</dbReference>
<name>A0A9P0WW46_PIEBR</name>
<proteinExistence type="predicted"/>
<dbReference type="AlphaFoldDB" id="A0A9P0WW46"/>
<accession>A0A9P0WW46</accession>
<dbReference type="EMBL" id="CALOZG010000001">
    <property type="protein sequence ID" value="CAH3876943.1"/>
    <property type="molecule type" value="Genomic_DNA"/>
</dbReference>
<feature type="non-terminal residue" evidence="1">
    <location>
        <position position="1"/>
    </location>
</feature>